<dbReference type="PANTHER" id="PTHR13465">
    <property type="entry name" value="UPF0183 PROTEIN"/>
    <property type="match status" value="1"/>
</dbReference>
<evidence type="ECO:0000256" key="2">
    <source>
        <dbReference type="SAM" id="MobiDB-lite"/>
    </source>
</evidence>
<proteinExistence type="inferred from homology"/>
<reference evidence="3" key="1">
    <citation type="submission" date="2021-07" db="EMBL/GenBank/DDBJ databases">
        <title>Elsinoe batatas strain:CRI-CJ2 Genome sequencing and assembly.</title>
        <authorList>
            <person name="Huang L."/>
        </authorList>
    </citation>
    <scope>NUCLEOTIDE SEQUENCE</scope>
    <source>
        <strain evidence="3">CRI-CJ2</strain>
    </source>
</reference>
<protein>
    <submittedName>
        <fullName evidence="3">Uncharacterized protein</fullName>
    </submittedName>
</protein>
<dbReference type="PANTHER" id="PTHR13465:SF2">
    <property type="entry name" value="PHAGOSOME ASSEMBLY FACTOR 1"/>
    <property type="match status" value="1"/>
</dbReference>
<dbReference type="GO" id="GO:0005802">
    <property type="term" value="C:trans-Golgi network"/>
    <property type="evidence" value="ECO:0007669"/>
    <property type="project" value="TreeGrafter"/>
</dbReference>
<dbReference type="GO" id="GO:0043001">
    <property type="term" value="P:Golgi to plasma membrane protein transport"/>
    <property type="evidence" value="ECO:0007669"/>
    <property type="project" value="TreeGrafter"/>
</dbReference>
<comment type="similarity">
    <text evidence="1">Belongs to the PHAF1 family.</text>
</comment>
<name>A0A8K0KXU2_9PEZI</name>
<evidence type="ECO:0000256" key="1">
    <source>
        <dbReference type="ARBA" id="ARBA00024339"/>
    </source>
</evidence>
<dbReference type="InterPro" id="IPR005373">
    <property type="entry name" value="PHAF1"/>
</dbReference>
<accession>A0A8K0KXU2</accession>
<feature type="region of interest" description="Disordered" evidence="2">
    <location>
        <begin position="246"/>
        <end position="301"/>
    </location>
</feature>
<evidence type="ECO:0000313" key="4">
    <source>
        <dbReference type="Proteomes" id="UP000809789"/>
    </source>
</evidence>
<dbReference type="OrthoDB" id="411211at2759"/>
<comment type="caution">
    <text evidence="3">The sequence shown here is derived from an EMBL/GenBank/DDBJ whole genome shotgun (WGS) entry which is preliminary data.</text>
</comment>
<dbReference type="AlphaFoldDB" id="A0A8K0KXU2"/>
<gene>
    <name evidence="3" type="ORF">KVT40_006986</name>
</gene>
<dbReference type="EMBL" id="JAESVG020000008">
    <property type="protein sequence ID" value="KAG8625235.1"/>
    <property type="molecule type" value="Genomic_DNA"/>
</dbReference>
<feature type="compositionally biased region" description="Low complexity" evidence="2">
    <location>
        <begin position="278"/>
        <end position="299"/>
    </location>
</feature>
<dbReference type="InterPro" id="IPR039156">
    <property type="entry name" value="PHAF1/BROMI"/>
</dbReference>
<organism evidence="3 4">
    <name type="scientific">Elsinoe batatas</name>
    <dbReference type="NCBI Taxonomy" id="2601811"/>
    <lineage>
        <taxon>Eukaryota</taxon>
        <taxon>Fungi</taxon>
        <taxon>Dikarya</taxon>
        <taxon>Ascomycota</taxon>
        <taxon>Pezizomycotina</taxon>
        <taxon>Dothideomycetes</taxon>
        <taxon>Dothideomycetidae</taxon>
        <taxon>Myriangiales</taxon>
        <taxon>Elsinoaceae</taxon>
        <taxon>Elsinoe</taxon>
    </lineage>
</organism>
<sequence>MPPLGLFPGHSVGFLRLGAGLYDVLTALKVDQKRFPKLNVSYDSRTPLITPVVIELPDNGLRLRFDGPEQRLRLLEILSLNKDQFTHKNDPIIPPNDQVTGPSQLMYRRVYQLFGASYPGEYIPPSNGSRTGTYVVSYPGIALSFPLSPSAWSPQVDHAKMLAESGSSVSSIAIFDGKSWAEARKDLFTRKPPLPQTLLPITRHKEGHPDEVESISVQSGNTLQFARRSSPPVSIRLGETTAQDLINDFGPPDSVYKRPNDSSDTTVRPTRGARRRSSSVVPRSFGSTPSSISSTNTDTYDADFEEDDGIDGPDVVRHEDQYYCYFQHGFDALVGPTETTGLVSTSSQPVVTRVIFHGNVPGSFEFNRHRRSRWTLEHVTGHGTITSESRFPEVHDQLIGNFANQWPEKDMKEGMVIVRDWAGDSPSGSAILIGEGAESEEEEAWGKDGEQWLKNTQLYKFPGLMFEVMHNGAISALTVYWYG</sequence>
<dbReference type="Proteomes" id="UP000809789">
    <property type="component" value="Unassembled WGS sequence"/>
</dbReference>
<dbReference type="Pfam" id="PF03676">
    <property type="entry name" value="PHAF1"/>
    <property type="match status" value="2"/>
</dbReference>
<keyword evidence="4" id="KW-1185">Reference proteome</keyword>
<evidence type="ECO:0000313" key="3">
    <source>
        <dbReference type="EMBL" id="KAG8625235.1"/>
    </source>
</evidence>